<proteinExistence type="predicted"/>
<dbReference type="PANTHER" id="PTHR12159">
    <property type="entry name" value="G/T AND G/U MISMATCH-SPECIFIC DNA GLYCOSYLASE"/>
    <property type="match status" value="1"/>
</dbReference>
<protein>
    <submittedName>
        <fullName evidence="6">Uracil-DNA glycosylase-like protein</fullName>
    </submittedName>
</protein>
<keyword evidence="3" id="KW-0234">DNA repair</keyword>
<dbReference type="Gene3D" id="3.40.470.10">
    <property type="entry name" value="Uracil-DNA glycosylase-like domain"/>
    <property type="match status" value="1"/>
</dbReference>
<evidence type="ECO:0000256" key="1">
    <source>
        <dbReference type="ARBA" id="ARBA00022763"/>
    </source>
</evidence>
<sequence>MHQWLFRSCSSQDRRVLVACFNAVVTCHMILTSAGFRRRTQVAALRHYLHESHAHRINAHKKSRMSHHVDQVNFGSQKPLQELEEEDLHEKTEDKNINTQGVNPFLRFAFGPSPGDGLGTESQKSSASPPRKNKAAPVQTPKDDAEEDTGQRGSKRPRLETRKNPNSSSRTSSASRVKFYNHLSEIVDHLESGLDIIICGINPGVQSAKIGHHYGNPNNHFWSCLHESGLTSRRLDPREDATLPKNFSIGLTNLTNRPTAEQNELSKAEQVSGVSALLDKVARYRPRILCVVGLGIADIVKSQISIIARLSASSSAQVRSPTPLKGKATVGLQPYKFIHSDSEGATRETLFFAVSSTSGRVVRYQKADKIRQFQDLRDLLERVKNETVDTSTLLSVQHSGLMLPKDDEGLNTISQESTLPLA</sequence>
<dbReference type="EMBL" id="JADNYJ010000165">
    <property type="protein sequence ID" value="KAF8877842.1"/>
    <property type="molecule type" value="Genomic_DNA"/>
</dbReference>
<dbReference type="Proteomes" id="UP000724874">
    <property type="component" value="Unassembled WGS sequence"/>
</dbReference>
<dbReference type="SUPFAM" id="SSF52141">
    <property type="entry name" value="Uracil-DNA glycosylase-like"/>
    <property type="match status" value="1"/>
</dbReference>
<dbReference type="InterPro" id="IPR015637">
    <property type="entry name" value="MUG/TDG"/>
</dbReference>
<evidence type="ECO:0000256" key="4">
    <source>
        <dbReference type="SAM" id="MobiDB-lite"/>
    </source>
</evidence>
<name>A0A9P5ND68_GYMJU</name>
<comment type="caution">
    <text evidence="6">The sequence shown here is derived from an EMBL/GenBank/DDBJ whole genome shotgun (WGS) entry which is preliminary data.</text>
</comment>
<gene>
    <name evidence="6" type="ORF">CPB84DRAFT_1794626</name>
</gene>
<evidence type="ECO:0000259" key="5">
    <source>
        <dbReference type="Pfam" id="PF03167"/>
    </source>
</evidence>
<dbReference type="CDD" id="cd10028">
    <property type="entry name" value="UDG-F2_TDG_MUG"/>
    <property type="match status" value="1"/>
</dbReference>
<reference evidence="6" key="1">
    <citation type="submission" date="2020-11" db="EMBL/GenBank/DDBJ databases">
        <authorList>
            <consortium name="DOE Joint Genome Institute"/>
            <person name="Ahrendt S."/>
            <person name="Riley R."/>
            <person name="Andreopoulos W."/>
            <person name="LaButti K."/>
            <person name="Pangilinan J."/>
            <person name="Ruiz-duenas F.J."/>
            <person name="Barrasa J.M."/>
            <person name="Sanchez-Garcia M."/>
            <person name="Camarero S."/>
            <person name="Miyauchi S."/>
            <person name="Serrano A."/>
            <person name="Linde D."/>
            <person name="Babiker R."/>
            <person name="Drula E."/>
            <person name="Ayuso-Fernandez I."/>
            <person name="Pacheco R."/>
            <person name="Padilla G."/>
            <person name="Ferreira P."/>
            <person name="Barriuso J."/>
            <person name="Kellner H."/>
            <person name="Castanera R."/>
            <person name="Alfaro M."/>
            <person name="Ramirez L."/>
            <person name="Pisabarro A.G."/>
            <person name="Kuo A."/>
            <person name="Tritt A."/>
            <person name="Lipzen A."/>
            <person name="He G."/>
            <person name="Yan M."/>
            <person name="Ng V."/>
            <person name="Cullen D."/>
            <person name="Martin F."/>
            <person name="Rosso M.-N."/>
            <person name="Henrissat B."/>
            <person name="Hibbett D."/>
            <person name="Martinez A.T."/>
            <person name="Grigoriev I.V."/>
        </authorList>
    </citation>
    <scope>NUCLEOTIDE SEQUENCE</scope>
    <source>
        <strain evidence="6">AH 44721</strain>
    </source>
</reference>
<dbReference type="GO" id="GO:0004844">
    <property type="term" value="F:uracil DNA N-glycosylase activity"/>
    <property type="evidence" value="ECO:0007669"/>
    <property type="project" value="TreeGrafter"/>
</dbReference>
<evidence type="ECO:0000313" key="6">
    <source>
        <dbReference type="EMBL" id="KAF8877842.1"/>
    </source>
</evidence>
<dbReference type="AlphaFoldDB" id="A0A9P5ND68"/>
<dbReference type="GO" id="GO:0006285">
    <property type="term" value="P:base-excision repair, AP site formation"/>
    <property type="evidence" value="ECO:0007669"/>
    <property type="project" value="InterPro"/>
</dbReference>
<dbReference type="InterPro" id="IPR005122">
    <property type="entry name" value="Uracil-DNA_glycosylase-like"/>
</dbReference>
<feature type="region of interest" description="Disordered" evidence="4">
    <location>
        <begin position="104"/>
        <end position="175"/>
    </location>
</feature>
<keyword evidence="1" id="KW-0227">DNA damage</keyword>
<organism evidence="6 7">
    <name type="scientific">Gymnopilus junonius</name>
    <name type="common">Spectacular rustgill mushroom</name>
    <name type="synonym">Gymnopilus spectabilis subsp. junonius</name>
    <dbReference type="NCBI Taxonomy" id="109634"/>
    <lineage>
        <taxon>Eukaryota</taxon>
        <taxon>Fungi</taxon>
        <taxon>Dikarya</taxon>
        <taxon>Basidiomycota</taxon>
        <taxon>Agaricomycotina</taxon>
        <taxon>Agaricomycetes</taxon>
        <taxon>Agaricomycetidae</taxon>
        <taxon>Agaricales</taxon>
        <taxon>Agaricineae</taxon>
        <taxon>Hymenogastraceae</taxon>
        <taxon>Gymnopilus</taxon>
    </lineage>
</organism>
<keyword evidence="7" id="KW-1185">Reference proteome</keyword>
<dbReference type="PANTHER" id="PTHR12159:SF9">
    <property type="entry name" value="G_T MISMATCH-SPECIFIC THYMINE DNA GLYCOSYLASE"/>
    <property type="match status" value="1"/>
</dbReference>
<keyword evidence="2" id="KW-0378">Hydrolase</keyword>
<evidence type="ECO:0000256" key="3">
    <source>
        <dbReference type="ARBA" id="ARBA00023204"/>
    </source>
</evidence>
<dbReference type="Pfam" id="PF03167">
    <property type="entry name" value="UDG"/>
    <property type="match status" value="1"/>
</dbReference>
<accession>A0A9P5ND68</accession>
<feature type="domain" description="Uracil-DNA glycosylase-like" evidence="5">
    <location>
        <begin position="192"/>
        <end position="371"/>
    </location>
</feature>
<evidence type="ECO:0000256" key="2">
    <source>
        <dbReference type="ARBA" id="ARBA00022801"/>
    </source>
</evidence>
<evidence type="ECO:0000313" key="7">
    <source>
        <dbReference type="Proteomes" id="UP000724874"/>
    </source>
</evidence>
<dbReference type="GO" id="GO:0008263">
    <property type="term" value="F:pyrimidine-specific mismatch base pair DNA N-glycosylase activity"/>
    <property type="evidence" value="ECO:0007669"/>
    <property type="project" value="TreeGrafter"/>
</dbReference>
<dbReference type="OrthoDB" id="565731at2759"/>
<dbReference type="InterPro" id="IPR036895">
    <property type="entry name" value="Uracil-DNA_glycosylase-like_sf"/>
</dbReference>